<sequence>MNSLIRLLKPNSRTGLTLLLLLICTIYFVCFDTTLFGPPSKVPATWKQSIGLVRSKEIVVASQKDDDTSWVAEHLSDWHASIYVVDDINSELTVTVNKARESMVYLTYIIDHYDQLPDIMIFMHSSRYQWHNDDPIYDAVPIIQSLRLPHVHKVGYAPLRCTWIPGCPAELHPLNPTNTGPEDRQRSEAAYAAAFAKMLPNTPVPSTVGAPCSSQFAVTRDQVMKRSKESYELIRRWVTETDLPDPICGRIMEYMWHSMFPVPPSFCFCIYRIQPVRQRSHPYTIYRWADGDISAIHWLTWFKCSHYANATSLLPTSGRVLLYDIRFVQVDMQHGRPVREQIYSPQIFTHP</sequence>
<keyword evidence="2" id="KW-1185">Reference proteome</keyword>
<accession>A0A1J9Q6G9</accession>
<dbReference type="OrthoDB" id="426718at2759"/>
<name>A0A1J9Q6G9_9EURO</name>
<dbReference type="InterPro" id="IPR021838">
    <property type="entry name" value="DUF3431"/>
</dbReference>
<comment type="caution">
    <text evidence="1">The sequence shown here is derived from an EMBL/GenBank/DDBJ whole genome shotgun (WGS) entry which is preliminary data.</text>
</comment>
<dbReference type="PANTHER" id="PTHR37490:SF3">
    <property type="entry name" value="DUF3431 DOMAIN CONTAINING PROTEIN"/>
    <property type="match status" value="1"/>
</dbReference>
<dbReference type="EMBL" id="LGRN01000534">
    <property type="protein sequence ID" value="OJD11524.1"/>
    <property type="molecule type" value="Genomic_DNA"/>
</dbReference>
<evidence type="ECO:0000313" key="1">
    <source>
        <dbReference type="EMBL" id="OJD11524.1"/>
    </source>
</evidence>
<dbReference type="VEuPathDB" id="FungiDB:AJ78_07723"/>
<proteinExistence type="predicted"/>
<dbReference type="Proteomes" id="UP000182235">
    <property type="component" value="Unassembled WGS sequence"/>
</dbReference>
<protein>
    <submittedName>
        <fullName evidence="1">Uncharacterized protein</fullName>
    </submittedName>
</protein>
<reference evidence="1 2" key="1">
    <citation type="submission" date="2015-07" db="EMBL/GenBank/DDBJ databases">
        <title>Emmonsia species relationships and genome sequence.</title>
        <authorList>
            <consortium name="The Broad Institute Genomics Platform"/>
            <person name="Cuomo C.A."/>
            <person name="Munoz J.F."/>
            <person name="Imamovic A."/>
            <person name="Priest M.E."/>
            <person name="Young S."/>
            <person name="Clay O.K."/>
            <person name="McEwen J.G."/>
        </authorList>
    </citation>
    <scope>NUCLEOTIDE SEQUENCE [LARGE SCALE GENOMIC DNA]</scope>
    <source>
        <strain evidence="1 2">UAMH 9510</strain>
    </source>
</reference>
<gene>
    <name evidence="1" type="ORF">AJ78_07723</name>
</gene>
<dbReference type="PANTHER" id="PTHR37490">
    <property type="entry name" value="EXPRESSED PROTEIN"/>
    <property type="match status" value="1"/>
</dbReference>
<organism evidence="1 2">
    <name type="scientific">Emergomyces pasteurianus Ep9510</name>
    <dbReference type="NCBI Taxonomy" id="1447872"/>
    <lineage>
        <taxon>Eukaryota</taxon>
        <taxon>Fungi</taxon>
        <taxon>Dikarya</taxon>
        <taxon>Ascomycota</taxon>
        <taxon>Pezizomycotina</taxon>
        <taxon>Eurotiomycetes</taxon>
        <taxon>Eurotiomycetidae</taxon>
        <taxon>Onygenales</taxon>
        <taxon>Ajellomycetaceae</taxon>
        <taxon>Emergomyces</taxon>
    </lineage>
</organism>
<evidence type="ECO:0000313" key="2">
    <source>
        <dbReference type="Proteomes" id="UP000182235"/>
    </source>
</evidence>
<dbReference type="AlphaFoldDB" id="A0A1J9Q6G9"/>
<dbReference type="Pfam" id="PF11913">
    <property type="entry name" value="DUF3431"/>
    <property type="match status" value="1"/>
</dbReference>